<gene>
    <name evidence="3" type="ORF">DY240_16345</name>
</gene>
<comment type="caution">
    <text evidence="3">The sequence shown here is derived from an EMBL/GenBank/DDBJ whole genome shotgun (WGS) entry which is preliminary data.</text>
</comment>
<dbReference type="Gene3D" id="3.90.180.10">
    <property type="entry name" value="Medium-chain alcohol dehydrogenases, catalytic domain"/>
    <property type="match status" value="2"/>
</dbReference>
<feature type="domain" description="Enoyl reductase (ER)" evidence="2">
    <location>
        <begin position="10"/>
        <end position="241"/>
    </location>
</feature>
<dbReference type="EMBL" id="QUAL01000156">
    <property type="protein sequence ID" value="RIQ20934.1"/>
    <property type="molecule type" value="Genomic_DNA"/>
</dbReference>
<dbReference type="OrthoDB" id="3175656at2"/>
<dbReference type="PANTHER" id="PTHR44154">
    <property type="entry name" value="QUINONE OXIDOREDUCTASE"/>
    <property type="match status" value="1"/>
</dbReference>
<dbReference type="PANTHER" id="PTHR44154:SF1">
    <property type="entry name" value="QUINONE OXIDOREDUCTASE"/>
    <property type="match status" value="1"/>
</dbReference>
<dbReference type="SUPFAM" id="SSF50129">
    <property type="entry name" value="GroES-like"/>
    <property type="match status" value="1"/>
</dbReference>
<evidence type="ECO:0000259" key="2">
    <source>
        <dbReference type="SMART" id="SM00829"/>
    </source>
</evidence>
<dbReference type="Gene3D" id="3.40.50.720">
    <property type="entry name" value="NAD(P)-binding Rossmann-like Domain"/>
    <property type="match status" value="1"/>
</dbReference>
<protein>
    <recommendedName>
        <fullName evidence="2">Enoyl reductase (ER) domain-containing protein</fullName>
    </recommendedName>
</protein>
<sequence>MRAARYHRYGGPDVLRVDTVHVPRPGPREVLVRVHGASVNPGDALFRSGRMRIGARLPRGTGLDLAGEVVAAGDRVDDLAAGDRVWAYRGGLPKRLGTVAEYAVMRADRCAPAPADADLVAAAALPTVGLTAPLPADRAFDAVADLHGARARDYRRLLAHGGRMATTATRAVPFALATALLPGPRIRIVQVRARRDDLVALTRYADDGALRPVVDRRYPLDQVAAAHRAVATGHARGKRVIDLT</sequence>
<dbReference type="Pfam" id="PF13602">
    <property type="entry name" value="ADH_zinc_N_2"/>
    <property type="match status" value="1"/>
</dbReference>
<accession>A0A418KPH2</accession>
<dbReference type="InterPro" id="IPR013154">
    <property type="entry name" value="ADH-like_N"/>
</dbReference>
<dbReference type="GO" id="GO:0016491">
    <property type="term" value="F:oxidoreductase activity"/>
    <property type="evidence" value="ECO:0007669"/>
    <property type="project" value="InterPro"/>
</dbReference>
<dbReference type="InterPro" id="IPR011032">
    <property type="entry name" value="GroES-like_sf"/>
</dbReference>
<keyword evidence="4" id="KW-1185">Reference proteome</keyword>
<dbReference type="InterPro" id="IPR051603">
    <property type="entry name" value="Zinc-ADH_QOR/CCCR"/>
</dbReference>
<dbReference type="Pfam" id="PF08240">
    <property type="entry name" value="ADH_N"/>
    <property type="match status" value="1"/>
</dbReference>
<dbReference type="AlphaFoldDB" id="A0A418KPH2"/>
<evidence type="ECO:0000256" key="1">
    <source>
        <dbReference type="ARBA" id="ARBA00022857"/>
    </source>
</evidence>
<evidence type="ECO:0000313" key="4">
    <source>
        <dbReference type="Proteomes" id="UP000284057"/>
    </source>
</evidence>
<dbReference type="InterPro" id="IPR020843">
    <property type="entry name" value="ER"/>
</dbReference>
<dbReference type="SMART" id="SM00829">
    <property type="entry name" value="PKS_ER"/>
    <property type="match status" value="1"/>
</dbReference>
<dbReference type="Proteomes" id="UP000284057">
    <property type="component" value="Unassembled WGS sequence"/>
</dbReference>
<evidence type="ECO:0000313" key="3">
    <source>
        <dbReference type="EMBL" id="RIQ20934.1"/>
    </source>
</evidence>
<keyword evidence="1" id="KW-0521">NADP</keyword>
<proteinExistence type="predicted"/>
<reference evidence="3 4" key="1">
    <citation type="submission" date="2018-09" db="EMBL/GenBank/DDBJ databases">
        <title>Isolation, diversity and antifungal activity of actinobacteria from wheat.</title>
        <authorList>
            <person name="Han C."/>
        </authorList>
    </citation>
    <scope>NUCLEOTIDE SEQUENCE [LARGE SCALE GENOMIC DNA]</scope>
    <source>
        <strain evidence="3 4">NEAU-YY265</strain>
    </source>
</reference>
<name>A0A418KPH2_9ACTN</name>
<organism evidence="3 4">
    <name type="scientific">Jiangella rhizosphaerae</name>
    <dbReference type="NCBI Taxonomy" id="2293569"/>
    <lineage>
        <taxon>Bacteria</taxon>
        <taxon>Bacillati</taxon>
        <taxon>Actinomycetota</taxon>
        <taxon>Actinomycetes</taxon>
        <taxon>Jiangellales</taxon>
        <taxon>Jiangellaceae</taxon>
        <taxon>Jiangella</taxon>
    </lineage>
</organism>